<protein>
    <submittedName>
        <fullName evidence="1">Aminoacrylate peracid reductase RutC</fullName>
        <ecNumber evidence="1">1.-.-.-</ecNumber>
    </submittedName>
</protein>
<accession>A0A5E6RHC2</accession>
<dbReference type="InterPro" id="IPR006175">
    <property type="entry name" value="YjgF/YER057c/UK114"/>
</dbReference>
<dbReference type="InterPro" id="IPR035709">
    <property type="entry name" value="YoaB-like"/>
</dbReference>
<dbReference type="Proteomes" id="UP000326953">
    <property type="component" value="Unassembled WGS sequence"/>
</dbReference>
<dbReference type="PANTHER" id="PTHR47328:SF1">
    <property type="entry name" value="RUTC FAMILY PROTEIN YOAB"/>
    <property type="match status" value="1"/>
</dbReference>
<proteinExistence type="predicted"/>
<dbReference type="InterPro" id="IPR035959">
    <property type="entry name" value="RutC-like_sf"/>
</dbReference>
<dbReference type="AlphaFoldDB" id="A0A5E6RHC2"/>
<dbReference type="OrthoDB" id="6899345at2"/>
<evidence type="ECO:0000313" key="1">
    <source>
        <dbReference type="EMBL" id="VVM66213.1"/>
    </source>
</evidence>
<dbReference type="PANTHER" id="PTHR47328">
    <property type="match status" value="1"/>
</dbReference>
<dbReference type="CDD" id="cd06150">
    <property type="entry name" value="YjgF_YER057c_UK114_like_2"/>
    <property type="match status" value="1"/>
</dbReference>
<sequence>MNAITRIESNPKLSRAVVHNGVAWFSGIVATDWSEDIAGQTRQVLARLDELLEGVGSNRSRILSAQIWMKDMVADFDRINEVWSQWFTPGETPARATSQVTFDEADIRLELIVVAAVKA</sequence>
<keyword evidence="1" id="KW-0560">Oxidoreductase</keyword>
<dbReference type="Gene3D" id="3.30.1330.40">
    <property type="entry name" value="RutC-like"/>
    <property type="match status" value="1"/>
</dbReference>
<reference evidence="1 2" key="1">
    <citation type="submission" date="2019-09" db="EMBL/GenBank/DDBJ databases">
        <authorList>
            <person name="Chandra G."/>
            <person name="Truman W A."/>
        </authorList>
    </citation>
    <scope>NUCLEOTIDE SEQUENCE [LARGE SCALE GENOMIC DNA]</scope>
    <source>
        <strain evidence="1">PS662</strain>
    </source>
</reference>
<evidence type="ECO:0000313" key="2">
    <source>
        <dbReference type="Proteomes" id="UP000326953"/>
    </source>
</evidence>
<dbReference type="Pfam" id="PF01042">
    <property type="entry name" value="Ribonuc_L-PSP"/>
    <property type="match status" value="1"/>
</dbReference>
<organism evidence="1 2">
    <name type="scientific">Pseudomonas fluorescens</name>
    <dbReference type="NCBI Taxonomy" id="294"/>
    <lineage>
        <taxon>Bacteria</taxon>
        <taxon>Pseudomonadati</taxon>
        <taxon>Pseudomonadota</taxon>
        <taxon>Gammaproteobacteria</taxon>
        <taxon>Pseudomonadales</taxon>
        <taxon>Pseudomonadaceae</taxon>
        <taxon>Pseudomonas</taxon>
    </lineage>
</organism>
<name>A0A5E6RHC2_PSEFL</name>
<dbReference type="EC" id="1.-.-.-" evidence="1"/>
<dbReference type="GO" id="GO:0016491">
    <property type="term" value="F:oxidoreductase activity"/>
    <property type="evidence" value="ECO:0007669"/>
    <property type="project" value="UniProtKB-KW"/>
</dbReference>
<gene>
    <name evidence="1" type="primary">rutC_1</name>
    <name evidence="1" type="ORF">PS662_01563</name>
</gene>
<dbReference type="EMBL" id="CABVHK010000004">
    <property type="protein sequence ID" value="VVM66213.1"/>
    <property type="molecule type" value="Genomic_DNA"/>
</dbReference>
<dbReference type="SUPFAM" id="SSF55298">
    <property type="entry name" value="YjgF-like"/>
    <property type="match status" value="1"/>
</dbReference>
<dbReference type="RefSeq" id="WP_150710433.1">
    <property type="nucleotide sequence ID" value="NZ_CABVHK010000004.1"/>
</dbReference>